<comment type="caution">
    <text evidence="1">The sequence shown here is derived from an EMBL/GenBank/DDBJ whole genome shotgun (WGS) entry which is preliminary data.</text>
</comment>
<dbReference type="EMBL" id="BAABGY010000002">
    <property type="protein sequence ID" value="GAA4322255.1"/>
    <property type="molecule type" value="Genomic_DNA"/>
</dbReference>
<dbReference type="Gene3D" id="2.120.10.30">
    <property type="entry name" value="TolB, C-terminal domain"/>
    <property type="match status" value="1"/>
</dbReference>
<dbReference type="Proteomes" id="UP001501725">
    <property type="component" value="Unassembled WGS sequence"/>
</dbReference>
<proteinExistence type="predicted"/>
<evidence type="ECO:0000313" key="1">
    <source>
        <dbReference type="EMBL" id="GAA4322255.1"/>
    </source>
</evidence>
<dbReference type="SUPFAM" id="SSF82171">
    <property type="entry name" value="DPP6 N-terminal domain-like"/>
    <property type="match status" value="1"/>
</dbReference>
<gene>
    <name evidence="1" type="ORF">GCM10023184_08520</name>
</gene>
<dbReference type="InterPro" id="IPR011042">
    <property type="entry name" value="6-blade_b-propeller_TolB-like"/>
</dbReference>
<evidence type="ECO:0000313" key="2">
    <source>
        <dbReference type="Proteomes" id="UP001501725"/>
    </source>
</evidence>
<protein>
    <submittedName>
        <fullName evidence="1">Uncharacterized protein</fullName>
    </submittedName>
</protein>
<organism evidence="1 2">
    <name type="scientific">Flaviaesturariibacter amylovorans</name>
    <dbReference type="NCBI Taxonomy" id="1084520"/>
    <lineage>
        <taxon>Bacteria</taxon>
        <taxon>Pseudomonadati</taxon>
        <taxon>Bacteroidota</taxon>
        <taxon>Chitinophagia</taxon>
        <taxon>Chitinophagales</taxon>
        <taxon>Chitinophagaceae</taxon>
        <taxon>Flaviaestuariibacter</taxon>
    </lineage>
</organism>
<sequence length="1145" mass="130149">MLCVFLSLAAGAQVNAVEFGKNRVQFKKFKWKYYQTENFNSYFSQNGLELGKYVAQIAEKELPQIEEFVEYGLQRRANIVVYNNFEDMQQSNIGLGIDWQATGGVTRLVNNKMLVYYDANKNNLRRQIRQGIAQVLVQNLLFGDDLGEFAANQTLLDLPKWLTDGYVAYVAEPWNTELDDQLKSALMSGNYNNFYQLAFEKPQLAGHAFWYYIANKYGANKPTYLLYLARIYRNLNSATQKIAKKKFKEVLRDFMTEEQALYFKDIRGRRIVPKGQLSVTNEIGKKDYIRFNANPLPRSFTYAVTEYKQGKYSVVLNENFTSRKVLLEFGTRSREDEINPNLPILAWDNKGTRLAVVYTEKGKLKFFVWDLVRRIKIDRQEWKQFDQVQDIKYMLNQNTLIVSAVRAGQSDIYVYNIEKQTYEQVTNDVFDDLDASFVTFPNKTGILFSSNRPSANAVSADTAMPSSRFNVFLVDNWNKSEFKQISQLTNLKFGNARFPSPYNVTHFTFVSDENGINNRYAGFFTTQKAGLDTLVFIGDEILRNPAQKEVDSLLREWKKTDIDSVGYFATSNDSAYVFPLTNYQSGLLETRTAGDNTLVSEVTRQGDYKFLYRLRVDENTLRRRNVTAPPTEFVRKLRERERLASTGLNSQQAVLDTAKKNQGDFFQSEFEPEKRDSAGAVLGQVVPGQVLDVDPILKKAKLFEYRPARFFTDYLVAGANNTVFGPTKYQPFAGGAGPIDPANGNDLNGLIRLGTVDLFEDYKISGGFRIAPNLRDFDVLAEFTNQRNRLDWGFSYYRSNRSYIEQLLVQVDGNPPIPIDAGVKTHSNYYLGRVRYALDRTKSLRATIGPRFDRTIVTPIAIQGNPLNGLIGLLLEDQTQAFGQASIEFVNDNTLNPATNIWQGLRYKVYMDYFARLDKGGSAFGRNMFNVGFDARHYLPIYRNVIWAVRGAGDFSWGQNKVVHYLGGVDGWLKLGSNAKTDRGGNPTGEYRYFTPQPAPDLSQNYVYQALAVNLRGFKQNIANGNNVLVFNSEVRAPVFSTLFNRPINNAFLRNFQLVQFIDLGTAWTGTPDKIARPSLTYTDPTQPQVSVNLKAGGIGPFAGGYGFGARSTLLGYFIRFDAAWTMNGFFRGKPQTYLALGLDF</sequence>
<name>A0ABP8GDF6_9BACT</name>
<keyword evidence="2" id="KW-1185">Reference proteome</keyword>
<reference evidence="2" key="1">
    <citation type="journal article" date="2019" name="Int. J. Syst. Evol. Microbiol.">
        <title>The Global Catalogue of Microorganisms (GCM) 10K type strain sequencing project: providing services to taxonomists for standard genome sequencing and annotation.</title>
        <authorList>
            <consortium name="The Broad Institute Genomics Platform"/>
            <consortium name="The Broad Institute Genome Sequencing Center for Infectious Disease"/>
            <person name="Wu L."/>
            <person name="Ma J."/>
        </authorList>
    </citation>
    <scope>NUCLEOTIDE SEQUENCE [LARGE SCALE GENOMIC DNA]</scope>
    <source>
        <strain evidence="2">JCM 17919</strain>
    </source>
</reference>
<dbReference type="Gene3D" id="2.40.160.50">
    <property type="entry name" value="membrane protein fhac: a member of the omp85/tpsb transporter family"/>
    <property type="match status" value="1"/>
</dbReference>
<accession>A0ABP8GDF6</accession>